<comment type="caution">
    <text evidence="2">The sequence shown here is derived from an EMBL/GenBank/DDBJ whole genome shotgun (WGS) entry which is preliminary data.</text>
</comment>
<protein>
    <submittedName>
        <fullName evidence="2">Uncharacterized protein</fullName>
    </submittedName>
</protein>
<feature type="transmembrane region" description="Helical" evidence="1">
    <location>
        <begin position="59"/>
        <end position="80"/>
    </location>
</feature>
<dbReference type="EMBL" id="JBDPZC010000007">
    <property type="protein sequence ID" value="MEO3714385.1"/>
    <property type="molecule type" value="Genomic_DNA"/>
</dbReference>
<keyword evidence="3" id="KW-1185">Reference proteome</keyword>
<keyword evidence="1" id="KW-0812">Transmembrane</keyword>
<reference evidence="2 3" key="1">
    <citation type="submission" date="2024-05" db="EMBL/GenBank/DDBJ databases">
        <title>Roseateles sp. 2.12 16S ribosomal RNA gene Genome sequencing and assembly.</title>
        <authorList>
            <person name="Woo H."/>
        </authorList>
    </citation>
    <scope>NUCLEOTIDE SEQUENCE [LARGE SCALE GENOMIC DNA]</scope>
    <source>
        <strain evidence="2 3">2.12</strain>
    </source>
</reference>
<keyword evidence="1" id="KW-0472">Membrane</keyword>
<proteinExistence type="predicted"/>
<name>A0ABV0GH34_9BURK</name>
<organism evidence="2 3">
    <name type="scientific">Roseateles flavus</name>
    <dbReference type="NCBI Taxonomy" id="3149041"/>
    <lineage>
        <taxon>Bacteria</taxon>
        <taxon>Pseudomonadati</taxon>
        <taxon>Pseudomonadota</taxon>
        <taxon>Betaproteobacteria</taxon>
        <taxon>Burkholderiales</taxon>
        <taxon>Sphaerotilaceae</taxon>
        <taxon>Roseateles</taxon>
    </lineage>
</organism>
<accession>A0ABV0GH34</accession>
<evidence type="ECO:0000256" key="1">
    <source>
        <dbReference type="SAM" id="Phobius"/>
    </source>
</evidence>
<gene>
    <name evidence="2" type="ORF">ABDJ40_16590</name>
</gene>
<keyword evidence="1" id="KW-1133">Transmembrane helix</keyword>
<evidence type="ECO:0000313" key="2">
    <source>
        <dbReference type="EMBL" id="MEO3714385.1"/>
    </source>
</evidence>
<sequence>MEAVRDTIAYLLGRRAFEERHHRRYHFAASLLLRLLVSVAALVWVLQAHDEWRVVRAALVAWVPVRLFIPELMALVHALFSGIRHRALADVQGQHYVFRGKPMRVAEWVPGERWIAVPDLERALEHPIRLGPLQQVHGEQCQQRDGRWWLAAPACLDYLDGLQQAQALKLRHWVHGTVWLPSGQARRQGRGRWRR</sequence>
<evidence type="ECO:0000313" key="3">
    <source>
        <dbReference type="Proteomes" id="UP001462640"/>
    </source>
</evidence>
<feature type="transmembrane region" description="Helical" evidence="1">
    <location>
        <begin position="25"/>
        <end position="47"/>
    </location>
</feature>
<dbReference type="RefSeq" id="WP_347611483.1">
    <property type="nucleotide sequence ID" value="NZ_JBDPZC010000007.1"/>
</dbReference>
<dbReference type="Proteomes" id="UP001462640">
    <property type="component" value="Unassembled WGS sequence"/>
</dbReference>